<accession>A0A9D4L6T3</accession>
<dbReference type="AlphaFoldDB" id="A0A9D4L6T3"/>
<proteinExistence type="predicted"/>
<evidence type="ECO:0000313" key="2">
    <source>
        <dbReference type="Proteomes" id="UP000828390"/>
    </source>
</evidence>
<sequence>MRRLGRQNIIRTNVPTKFHDKITSPPPGGHVFKQTGIIFKLIQDIIKINILTNFQDHWKINDTFRINQNHFRTCQDIIGTDHLTKFYEDQTISVDSKMLTRFY</sequence>
<comment type="caution">
    <text evidence="1">The sequence shown here is derived from an EMBL/GenBank/DDBJ whole genome shotgun (WGS) entry which is preliminary data.</text>
</comment>
<reference evidence="1" key="2">
    <citation type="submission" date="2020-11" db="EMBL/GenBank/DDBJ databases">
        <authorList>
            <person name="McCartney M.A."/>
            <person name="Auch B."/>
            <person name="Kono T."/>
            <person name="Mallez S."/>
            <person name="Becker A."/>
            <person name="Gohl D.M."/>
            <person name="Silverstein K.A.T."/>
            <person name="Koren S."/>
            <person name="Bechman K.B."/>
            <person name="Herman A."/>
            <person name="Abrahante J.E."/>
            <person name="Garbe J."/>
        </authorList>
    </citation>
    <scope>NUCLEOTIDE SEQUENCE</scope>
    <source>
        <strain evidence="1">Duluth1</strain>
        <tissue evidence="1">Whole animal</tissue>
    </source>
</reference>
<evidence type="ECO:0000313" key="1">
    <source>
        <dbReference type="EMBL" id="KAH3852319.1"/>
    </source>
</evidence>
<dbReference type="EMBL" id="JAIWYP010000003">
    <property type="protein sequence ID" value="KAH3852319.1"/>
    <property type="molecule type" value="Genomic_DNA"/>
</dbReference>
<gene>
    <name evidence="1" type="ORF">DPMN_094824</name>
</gene>
<organism evidence="1 2">
    <name type="scientific">Dreissena polymorpha</name>
    <name type="common">Zebra mussel</name>
    <name type="synonym">Mytilus polymorpha</name>
    <dbReference type="NCBI Taxonomy" id="45954"/>
    <lineage>
        <taxon>Eukaryota</taxon>
        <taxon>Metazoa</taxon>
        <taxon>Spiralia</taxon>
        <taxon>Lophotrochozoa</taxon>
        <taxon>Mollusca</taxon>
        <taxon>Bivalvia</taxon>
        <taxon>Autobranchia</taxon>
        <taxon>Heteroconchia</taxon>
        <taxon>Euheterodonta</taxon>
        <taxon>Imparidentia</taxon>
        <taxon>Neoheterodontei</taxon>
        <taxon>Myida</taxon>
        <taxon>Dreissenoidea</taxon>
        <taxon>Dreissenidae</taxon>
        <taxon>Dreissena</taxon>
    </lineage>
</organism>
<protein>
    <submittedName>
        <fullName evidence="1">Uncharacterized protein</fullName>
    </submittedName>
</protein>
<reference evidence="1" key="1">
    <citation type="journal article" date="2019" name="bioRxiv">
        <title>The Genome of the Zebra Mussel, Dreissena polymorpha: A Resource for Invasive Species Research.</title>
        <authorList>
            <person name="McCartney M.A."/>
            <person name="Auch B."/>
            <person name="Kono T."/>
            <person name="Mallez S."/>
            <person name="Zhang Y."/>
            <person name="Obille A."/>
            <person name="Becker A."/>
            <person name="Abrahante J.E."/>
            <person name="Garbe J."/>
            <person name="Badalamenti J.P."/>
            <person name="Herman A."/>
            <person name="Mangelson H."/>
            <person name="Liachko I."/>
            <person name="Sullivan S."/>
            <person name="Sone E.D."/>
            <person name="Koren S."/>
            <person name="Silverstein K.A.T."/>
            <person name="Beckman K.B."/>
            <person name="Gohl D.M."/>
        </authorList>
    </citation>
    <scope>NUCLEOTIDE SEQUENCE</scope>
    <source>
        <strain evidence="1">Duluth1</strain>
        <tissue evidence="1">Whole animal</tissue>
    </source>
</reference>
<dbReference type="Proteomes" id="UP000828390">
    <property type="component" value="Unassembled WGS sequence"/>
</dbReference>
<name>A0A9D4L6T3_DREPO</name>
<keyword evidence="2" id="KW-1185">Reference proteome</keyword>